<feature type="region of interest" description="Disordered" evidence="1">
    <location>
        <begin position="1"/>
        <end position="23"/>
    </location>
</feature>
<feature type="region of interest" description="Disordered" evidence="1">
    <location>
        <begin position="91"/>
        <end position="112"/>
    </location>
</feature>
<accession>A0ABM6NUT5</accession>
<proteinExistence type="predicted"/>
<dbReference type="Proteomes" id="UP000218103">
    <property type="component" value="Chromosome 1"/>
</dbReference>
<dbReference type="EMBL" id="CP023518">
    <property type="protein sequence ID" value="ATF78670.1"/>
    <property type="molecule type" value="Genomic_DNA"/>
</dbReference>
<evidence type="ECO:0000313" key="2">
    <source>
        <dbReference type="EMBL" id="ATF78670.1"/>
    </source>
</evidence>
<gene>
    <name evidence="2" type="ORF">CO711_15405</name>
</gene>
<keyword evidence="3" id="KW-1185">Reference proteome</keyword>
<evidence type="ECO:0000313" key="3">
    <source>
        <dbReference type="Proteomes" id="UP000218103"/>
    </source>
</evidence>
<organism evidence="2 3">
    <name type="scientific">Burkholderia cepacia</name>
    <name type="common">Pseudomonas cepacia</name>
    <dbReference type="NCBI Taxonomy" id="292"/>
    <lineage>
        <taxon>Bacteria</taxon>
        <taxon>Pseudomonadati</taxon>
        <taxon>Pseudomonadota</taxon>
        <taxon>Betaproteobacteria</taxon>
        <taxon>Burkholderiales</taxon>
        <taxon>Burkholderiaceae</taxon>
        <taxon>Burkholderia</taxon>
        <taxon>Burkholderia cepacia complex</taxon>
    </lineage>
</organism>
<sequence>MHVAFDAAMQTQSQKRTGSRRPAAREYATTVALHDVPVAQGKRLSADALFAFDRGVLADILAGGRADIRSIAATLSATRLRRDCDFGTRRRPLRPAAVPMTRAATGRRNVAA</sequence>
<reference evidence="3" key="1">
    <citation type="submission" date="2017-09" db="EMBL/GenBank/DDBJ databases">
        <title>FDA dAtabase for Regulatory Grade micrObial Sequences (FDA-ARGOS): Supporting development and validation of Infectious Disease Dx tests.</title>
        <authorList>
            <person name="Minogue T."/>
            <person name="Wolcott M."/>
            <person name="Wasieloski L."/>
            <person name="Aguilar W."/>
            <person name="Moore D."/>
            <person name="Tallon L.J."/>
            <person name="Sadzewicz L."/>
            <person name="Ott S."/>
            <person name="Zhao X."/>
            <person name="Nagaraj S."/>
            <person name="Vavikolanu K."/>
            <person name="Aluvathingal J."/>
            <person name="Nadendla S."/>
            <person name="Sichtig H."/>
        </authorList>
    </citation>
    <scope>NUCLEOTIDE SEQUENCE [LARGE SCALE GENOMIC DNA]</scope>
    <source>
        <strain evidence="3">FDAARGOS_388</strain>
    </source>
</reference>
<protein>
    <submittedName>
        <fullName evidence="2">Uncharacterized protein</fullName>
    </submittedName>
</protein>
<evidence type="ECO:0000256" key="1">
    <source>
        <dbReference type="SAM" id="MobiDB-lite"/>
    </source>
</evidence>
<name>A0ABM6NUT5_BURCE</name>
<dbReference type="RefSeq" id="WP_027787830.1">
    <property type="nucleotide sequence ID" value="NZ_BCNU01000007.1"/>
</dbReference>